<dbReference type="EMBL" id="FMHY01000002">
    <property type="protein sequence ID" value="SCL64613.1"/>
    <property type="molecule type" value="Genomic_DNA"/>
</dbReference>
<proteinExistence type="predicted"/>
<dbReference type="STRING" id="227316.GA0070604_5255"/>
<protein>
    <submittedName>
        <fullName evidence="2">Uncharacterized protein</fullName>
    </submittedName>
</protein>
<dbReference type="Proteomes" id="UP000199696">
    <property type="component" value="Unassembled WGS sequence"/>
</dbReference>
<keyword evidence="1" id="KW-1133">Transmembrane helix</keyword>
<dbReference type="RefSeq" id="WP_091124107.1">
    <property type="nucleotide sequence ID" value="NZ_FMHY01000002.1"/>
</dbReference>
<reference evidence="3" key="1">
    <citation type="submission" date="2016-06" db="EMBL/GenBank/DDBJ databases">
        <authorList>
            <person name="Varghese N."/>
            <person name="Submissions Spin"/>
        </authorList>
    </citation>
    <scope>NUCLEOTIDE SEQUENCE [LARGE SCALE GENOMIC DNA]</scope>
    <source>
        <strain evidence="3">DSM 44814</strain>
    </source>
</reference>
<evidence type="ECO:0000256" key="1">
    <source>
        <dbReference type="SAM" id="Phobius"/>
    </source>
</evidence>
<evidence type="ECO:0000313" key="3">
    <source>
        <dbReference type="Proteomes" id="UP000199696"/>
    </source>
</evidence>
<accession>A0A1C6VE30</accession>
<keyword evidence="1" id="KW-0812">Transmembrane</keyword>
<evidence type="ECO:0000313" key="2">
    <source>
        <dbReference type="EMBL" id="SCL64613.1"/>
    </source>
</evidence>
<name>A0A1C6VE30_9ACTN</name>
<keyword evidence="1" id="KW-0472">Membrane</keyword>
<gene>
    <name evidence="2" type="ORF">GA0070604_5255</name>
</gene>
<keyword evidence="3" id="KW-1185">Reference proteome</keyword>
<dbReference type="OrthoDB" id="3367156at2"/>
<organism evidence="2 3">
    <name type="scientific">Micromonospora eburnea</name>
    <dbReference type="NCBI Taxonomy" id="227316"/>
    <lineage>
        <taxon>Bacteria</taxon>
        <taxon>Bacillati</taxon>
        <taxon>Actinomycetota</taxon>
        <taxon>Actinomycetes</taxon>
        <taxon>Micromonosporales</taxon>
        <taxon>Micromonosporaceae</taxon>
        <taxon>Micromonospora</taxon>
    </lineage>
</organism>
<dbReference type="AlphaFoldDB" id="A0A1C6VE30"/>
<sequence>MTDLDQRITSVLRERAEGEIDTDRLLNRSRARGRRRRQRRRAAAGTALALVGVLGYVGATGPDISGLSGRLPWTTATTTPVAAPVPPRADGVPGAAQRPDLVGTDPQVLHLGVDPAKGRYLDWGVTGQVESVRFDAGGGRPVAVSVARSAAELDGTGIEGESVEAPSAATFDGSVQRVPASDGSPWYVTWWRPAAGLYARASMSASDPFALVRAIEAIRWDEARRCGGPLRLTTLPAGARIDSCSVDVSSFPGVMAVTVNLYRGTSDTMYVRLEYNSGISGVRSDGNRTVGGRPAYLYPQGGQLELLGIPRTHLIATFGLLATGFTEEDATTLLAGARVAKDPGDPETWD</sequence>
<feature type="transmembrane region" description="Helical" evidence="1">
    <location>
        <begin position="42"/>
        <end position="59"/>
    </location>
</feature>